<feature type="transmembrane region" description="Helical" evidence="1">
    <location>
        <begin position="6"/>
        <end position="29"/>
    </location>
</feature>
<dbReference type="Proteomes" id="UP000271098">
    <property type="component" value="Unassembled WGS sequence"/>
</dbReference>
<reference evidence="4" key="1">
    <citation type="submission" date="2016-06" db="UniProtKB">
        <authorList>
            <consortium name="WormBaseParasite"/>
        </authorList>
    </citation>
    <scope>IDENTIFICATION</scope>
</reference>
<accession>A0A183DZ79</accession>
<evidence type="ECO:0000256" key="1">
    <source>
        <dbReference type="SAM" id="Phobius"/>
    </source>
</evidence>
<proteinExistence type="predicted"/>
<reference evidence="2 3" key="2">
    <citation type="submission" date="2018-11" db="EMBL/GenBank/DDBJ databases">
        <authorList>
            <consortium name="Pathogen Informatics"/>
        </authorList>
    </citation>
    <scope>NUCLEOTIDE SEQUENCE [LARGE SCALE GENOMIC DNA]</scope>
</reference>
<keyword evidence="1" id="KW-1133">Transmembrane helix</keyword>
<keyword evidence="1" id="KW-0472">Membrane</keyword>
<dbReference type="EMBL" id="UYRT01080804">
    <property type="protein sequence ID" value="VDN23417.1"/>
    <property type="molecule type" value="Genomic_DNA"/>
</dbReference>
<dbReference type="WBParaSite" id="GPUH_0001403501-mRNA-1">
    <property type="protein sequence ID" value="GPUH_0001403501-mRNA-1"/>
    <property type="gene ID" value="GPUH_0001403501"/>
</dbReference>
<sequence>MKLIDAMGYAVGVCASLNGVCHPFIFAFAHRDFKEVLHRQGGLIQKISATSSHFTSGRAPTVIDNISEVGETTATSPCGWLAGNTGIH</sequence>
<name>A0A183DZ79_9BILA</name>
<evidence type="ECO:0000313" key="2">
    <source>
        <dbReference type="EMBL" id="VDN23417.1"/>
    </source>
</evidence>
<dbReference type="AlphaFoldDB" id="A0A183DZ79"/>
<keyword evidence="3" id="KW-1185">Reference proteome</keyword>
<keyword evidence="1" id="KW-0812">Transmembrane</keyword>
<protein>
    <submittedName>
        <fullName evidence="4">Secreted protein</fullName>
    </submittedName>
</protein>
<evidence type="ECO:0000313" key="3">
    <source>
        <dbReference type="Proteomes" id="UP000271098"/>
    </source>
</evidence>
<gene>
    <name evidence="2" type="ORF">GPUH_LOCUS14020</name>
</gene>
<organism evidence="4">
    <name type="scientific">Gongylonema pulchrum</name>
    <dbReference type="NCBI Taxonomy" id="637853"/>
    <lineage>
        <taxon>Eukaryota</taxon>
        <taxon>Metazoa</taxon>
        <taxon>Ecdysozoa</taxon>
        <taxon>Nematoda</taxon>
        <taxon>Chromadorea</taxon>
        <taxon>Rhabditida</taxon>
        <taxon>Spirurina</taxon>
        <taxon>Spiruromorpha</taxon>
        <taxon>Spiruroidea</taxon>
        <taxon>Gongylonematidae</taxon>
        <taxon>Gongylonema</taxon>
    </lineage>
</organism>
<evidence type="ECO:0000313" key="4">
    <source>
        <dbReference type="WBParaSite" id="GPUH_0001403501-mRNA-1"/>
    </source>
</evidence>